<gene>
    <name evidence="1" type="ORF">F3Y22_tig00110610pilonHSYRG00526</name>
</gene>
<reference evidence="1" key="1">
    <citation type="submission" date="2019-09" db="EMBL/GenBank/DDBJ databases">
        <title>Draft genome information of white flower Hibiscus syriacus.</title>
        <authorList>
            <person name="Kim Y.-M."/>
        </authorList>
    </citation>
    <scope>NUCLEOTIDE SEQUENCE [LARGE SCALE GENOMIC DNA]</scope>
    <source>
        <strain evidence="1">YM2019G1</strain>
    </source>
</reference>
<dbReference type="AlphaFoldDB" id="A0A6A3A3K7"/>
<organism evidence="1 2">
    <name type="scientific">Hibiscus syriacus</name>
    <name type="common">Rose of Sharon</name>
    <dbReference type="NCBI Taxonomy" id="106335"/>
    <lineage>
        <taxon>Eukaryota</taxon>
        <taxon>Viridiplantae</taxon>
        <taxon>Streptophyta</taxon>
        <taxon>Embryophyta</taxon>
        <taxon>Tracheophyta</taxon>
        <taxon>Spermatophyta</taxon>
        <taxon>Magnoliopsida</taxon>
        <taxon>eudicotyledons</taxon>
        <taxon>Gunneridae</taxon>
        <taxon>Pentapetalae</taxon>
        <taxon>rosids</taxon>
        <taxon>malvids</taxon>
        <taxon>Malvales</taxon>
        <taxon>Malvaceae</taxon>
        <taxon>Malvoideae</taxon>
        <taxon>Hibiscus</taxon>
    </lineage>
</organism>
<keyword evidence="2" id="KW-1185">Reference proteome</keyword>
<proteinExistence type="predicted"/>
<comment type="caution">
    <text evidence="1">The sequence shown here is derived from an EMBL/GenBank/DDBJ whole genome shotgun (WGS) entry which is preliminary data.</text>
</comment>
<name>A0A6A3A3K7_HIBSY</name>
<sequence length="148" mass="16146">MLRILLKERVPSGTRTQEIAGDKPEEDEDDVKSSCPLCLGETCAIMDGTKGCNPARVSSGSATITKSSALPLYLSMGWPLVSPPVKNWGLIITSQYAFPFHLSSFMVLYSGFLDVEEQHQSILNLVVKLYCGDNTVGEVMRRNSSKSG</sequence>
<evidence type="ECO:0000313" key="1">
    <source>
        <dbReference type="EMBL" id="KAE8697815.1"/>
    </source>
</evidence>
<dbReference type="Proteomes" id="UP000436088">
    <property type="component" value="Unassembled WGS sequence"/>
</dbReference>
<protein>
    <submittedName>
        <fullName evidence="1">Uncharacterized protein</fullName>
    </submittedName>
</protein>
<accession>A0A6A3A3K7</accession>
<dbReference type="EMBL" id="VEPZ02001049">
    <property type="protein sequence ID" value="KAE8697815.1"/>
    <property type="molecule type" value="Genomic_DNA"/>
</dbReference>
<evidence type="ECO:0000313" key="2">
    <source>
        <dbReference type="Proteomes" id="UP000436088"/>
    </source>
</evidence>